<gene>
    <name evidence="5" type="ORF">EW026_g1394</name>
</gene>
<proteinExistence type="predicted"/>
<evidence type="ECO:0000256" key="2">
    <source>
        <dbReference type="ARBA" id="ARBA00022553"/>
    </source>
</evidence>
<dbReference type="InterPro" id="IPR042099">
    <property type="entry name" value="ANL_N_sf"/>
</dbReference>
<reference evidence="5 6" key="1">
    <citation type="submission" date="2019-02" db="EMBL/GenBank/DDBJ databases">
        <title>Genome sequencing of the rare red list fungi Phlebia centrifuga.</title>
        <authorList>
            <person name="Buettner E."/>
            <person name="Kellner H."/>
        </authorList>
    </citation>
    <scope>NUCLEOTIDE SEQUENCE [LARGE SCALE GENOMIC DNA]</scope>
    <source>
        <strain evidence="5 6">DSM 108282</strain>
    </source>
</reference>
<evidence type="ECO:0000259" key="4">
    <source>
        <dbReference type="Pfam" id="PF07993"/>
    </source>
</evidence>
<organism evidence="5 6">
    <name type="scientific">Hermanssonia centrifuga</name>
    <dbReference type="NCBI Taxonomy" id="98765"/>
    <lineage>
        <taxon>Eukaryota</taxon>
        <taxon>Fungi</taxon>
        <taxon>Dikarya</taxon>
        <taxon>Basidiomycota</taxon>
        <taxon>Agaricomycotina</taxon>
        <taxon>Agaricomycetes</taxon>
        <taxon>Polyporales</taxon>
        <taxon>Meruliaceae</taxon>
        <taxon>Hermanssonia</taxon>
    </lineage>
</organism>
<dbReference type="Proteomes" id="UP000309038">
    <property type="component" value="Unassembled WGS sequence"/>
</dbReference>
<dbReference type="Gene3D" id="3.40.50.720">
    <property type="entry name" value="NAD(P)-binding Rossmann-like Domain"/>
    <property type="match status" value="1"/>
</dbReference>
<dbReference type="PANTHER" id="PTHR43439">
    <property type="entry name" value="PHENYLACETATE-COENZYME A LIGASE"/>
    <property type="match status" value="1"/>
</dbReference>
<keyword evidence="6" id="KW-1185">Reference proteome</keyword>
<dbReference type="InterPro" id="IPR036291">
    <property type="entry name" value="NAD(P)-bd_dom_sf"/>
</dbReference>
<protein>
    <submittedName>
        <fullName evidence="5">Uncharacterized protein</fullName>
    </submittedName>
</protein>
<dbReference type="Pfam" id="PF00501">
    <property type="entry name" value="AMP-binding"/>
    <property type="match status" value="1"/>
</dbReference>
<evidence type="ECO:0000259" key="3">
    <source>
        <dbReference type="Pfam" id="PF00501"/>
    </source>
</evidence>
<dbReference type="InterPro" id="IPR000873">
    <property type="entry name" value="AMP-dep_synth/lig_dom"/>
</dbReference>
<dbReference type="Pfam" id="PF07993">
    <property type="entry name" value="NAD_binding_4"/>
    <property type="match status" value="1"/>
</dbReference>
<keyword evidence="1" id="KW-0596">Phosphopantetheine</keyword>
<dbReference type="Gene3D" id="3.40.50.12780">
    <property type="entry name" value="N-terminal domain of ligase-like"/>
    <property type="match status" value="1"/>
</dbReference>
<keyword evidence="2" id="KW-0597">Phosphoprotein</keyword>
<dbReference type="SUPFAM" id="SSF51735">
    <property type="entry name" value="NAD(P)-binding Rossmann-fold domains"/>
    <property type="match status" value="1"/>
</dbReference>
<feature type="domain" description="AMP-dependent synthetase/ligase" evidence="3">
    <location>
        <begin position="17"/>
        <end position="142"/>
    </location>
</feature>
<feature type="domain" description="Thioester reductase (TE)" evidence="4">
    <location>
        <begin position="255"/>
        <end position="484"/>
    </location>
</feature>
<comment type="caution">
    <text evidence="5">The sequence shown here is derived from an EMBL/GenBank/DDBJ whole genome shotgun (WGS) entry which is preliminary data.</text>
</comment>
<accession>A0A4S4KS26</accession>
<evidence type="ECO:0000256" key="1">
    <source>
        <dbReference type="ARBA" id="ARBA00022450"/>
    </source>
</evidence>
<dbReference type="EMBL" id="SGPJ01000027">
    <property type="protein sequence ID" value="THH01304.1"/>
    <property type="molecule type" value="Genomic_DNA"/>
</dbReference>
<dbReference type="AlphaFoldDB" id="A0A4S4KS26"/>
<dbReference type="InterPro" id="IPR013120">
    <property type="entry name" value="FAR_NAD-bd"/>
</dbReference>
<dbReference type="SUPFAM" id="SSF56801">
    <property type="entry name" value="Acetyl-CoA synthetase-like"/>
    <property type="match status" value="1"/>
</dbReference>
<dbReference type="PANTHER" id="PTHR43439:SF2">
    <property type="entry name" value="ENZYME, PUTATIVE (JCVI)-RELATED"/>
    <property type="match status" value="1"/>
</dbReference>
<dbReference type="InterPro" id="IPR051414">
    <property type="entry name" value="Adenylate-forming_Reductase"/>
</dbReference>
<evidence type="ECO:0000313" key="6">
    <source>
        <dbReference type="Proteomes" id="UP000309038"/>
    </source>
</evidence>
<sequence>MAPNTFEINLTGVVMGCHALPMFHGLGILQIGTAASCGTVVSTFKPISPAIFPTPANVFEESKATASDMICCIPAFIELWAADSAKVEHMKTLKGLIFGGAPLNKPIGDHLAAKGVCLYTSYGTSEVGVISTLFPANPGLDWEYISFSEQLRPEFVSYNDGTYELVLVERDGWIPMSINTHVDGHNAFATKDLFVPHETKAGLWKIYDRADDQIILSTGEKTNPGPLVVKYTQGFSQRPAILRDPAEVGDVVLATGTTGGLGCHILVQLLLDDAVKAVYAFNRPSGDLRRHEEIFRRNGLDVKWLRSPKLYLVEGTLTEPALGLDNPTYEKIRDTITHVIHNAWKVSFNQSVTSFEGLLWGVRALVDLCISSPHKQCPHFLFTSSMGVFRNIEAPKTSDPMLEEPIDDVSIVVGIGYSESKWIAEGILSSASQKRGLPATCVRVGQLCGGASGYWNEKEYFPALVKSSLYAGCLPDVAGTVSWIPSNDAALALVQMRGSHEPILHLAHPRPVAWKTFLQRIAERMQVPLVSYDVWLGALERSKSQSQELELDLLRQNPALRLLEFFRKVERGGDREPLGAVRMDLTKAMREAPSIDLPELDSTWAERWIDGWQKAGYIPRTDGMGRTAIGNTSRL</sequence>
<evidence type="ECO:0000313" key="5">
    <source>
        <dbReference type="EMBL" id="THH01304.1"/>
    </source>
</evidence>
<name>A0A4S4KS26_9APHY</name>